<feature type="non-terminal residue" evidence="2">
    <location>
        <position position="47"/>
    </location>
</feature>
<name>A0A699YYN0_HAELA</name>
<reference evidence="2 3" key="1">
    <citation type="submission" date="2020-02" db="EMBL/GenBank/DDBJ databases">
        <title>Draft genome sequence of Haematococcus lacustris strain NIES-144.</title>
        <authorList>
            <person name="Morimoto D."/>
            <person name="Nakagawa S."/>
            <person name="Yoshida T."/>
            <person name="Sawayama S."/>
        </authorList>
    </citation>
    <scope>NUCLEOTIDE SEQUENCE [LARGE SCALE GENOMIC DNA]</scope>
    <source>
        <strain evidence="2 3">NIES-144</strain>
    </source>
</reference>
<dbReference type="Proteomes" id="UP000485058">
    <property type="component" value="Unassembled WGS sequence"/>
</dbReference>
<evidence type="ECO:0000313" key="3">
    <source>
        <dbReference type="Proteomes" id="UP000485058"/>
    </source>
</evidence>
<dbReference type="AlphaFoldDB" id="A0A699YYN0"/>
<evidence type="ECO:0000313" key="2">
    <source>
        <dbReference type="EMBL" id="GFH11709.1"/>
    </source>
</evidence>
<organism evidence="2 3">
    <name type="scientific">Haematococcus lacustris</name>
    <name type="common">Green alga</name>
    <name type="synonym">Haematococcus pluvialis</name>
    <dbReference type="NCBI Taxonomy" id="44745"/>
    <lineage>
        <taxon>Eukaryota</taxon>
        <taxon>Viridiplantae</taxon>
        <taxon>Chlorophyta</taxon>
        <taxon>core chlorophytes</taxon>
        <taxon>Chlorophyceae</taxon>
        <taxon>CS clade</taxon>
        <taxon>Chlamydomonadales</taxon>
        <taxon>Haematococcaceae</taxon>
        <taxon>Haematococcus</taxon>
    </lineage>
</organism>
<evidence type="ECO:0000256" key="1">
    <source>
        <dbReference type="SAM" id="MobiDB-lite"/>
    </source>
</evidence>
<protein>
    <submittedName>
        <fullName evidence="2">Uncharacterized protein</fullName>
    </submittedName>
</protein>
<feature type="non-terminal residue" evidence="2">
    <location>
        <position position="1"/>
    </location>
</feature>
<keyword evidence="3" id="KW-1185">Reference proteome</keyword>
<feature type="region of interest" description="Disordered" evidence="1">
    <location>
        <begin position="23"/>
        <end position="47"/>
    </location>
</feature>
<gene>
    <name evidence="2" type="ORF">HaLaN_07254</name>
</gene>
<sequence length="47" mass="5141">MVYSAEVSTSIMFHSPRLGALHARTRGKTPMASADGQITRTKPPRPM</sequence>
<proteinExistence type="predicted"/>
<comment type="caution">
    <text evidence="2">The sequence shown here is derived from an EMBL/GenBank/DDBJ whole genome shotgun (WGS) entry which is preliminary data.</text>
</comment>
<dbReference type="EMBL" id="BLLF01000428">
    <property type="protein sequence ID" value="GFH11709.1"/>
    <property type="molecule type" value="Genomic_DNA"/>
</dbReference>
<accession>A0A699YYN0</accession>